<comment type="caution">
    <text evidence="9">The sequence shown here is derived from an EMBL/GenBank/DDBJ whole genome shotgun (WGS) entry which is preliminary data.</text>
</comment>
<dbReference type="PANTHER" id="PTHR21237">
    <property type="entry name" value="GRPE PROTEIN"/>
    <property type="match status" value="1"/>
</dbReference>
<dbReference type="PANTHER" id="PTHR21237:SF23">
    <property type="entry name" value="GRPE PROTEIN HOMOLOG, MITOCHONDRIAL"/>
    <property type="match status" value="1"/>
</dbReference>
<protein>
    <recommendedName>
        <fullName evidence="4 5">Protein GrpE</fullName>
    </recommendedName>
    <alternativeName>
        <fullName evidence="4">HSP-70 cofactor</fullName>
    </alternativeName>
</protein>
<evidence type="ECO:0000256" key="6">
    <source>
        <dbReference type="RuleBase" id="RU004478"/>
    </source>
</evidence>
<dbReference type="Gene3D" id="2.30.22.10">
    <property type="entry name" value="Head domain of nucleotide exchange factor GrpE"/>
    <property type="match status" value="1"/>
</dbReference>
<sequence>MQDEHDPKDEPVRDDSTLDAEAERELAGVPEHLRDQGDDGDDESEQGVAKLAETVAKLNEELETARQEVLYARAETQNVRRRMEKDIADTRAYSATGFARDILSVSDNLSRAIDSIPEELREDGKFKGLVAGIEATQRELDRVFGQHGVTRVAAMGLPLDPNVHQAMMEIPSDEAEPGTVVQEMQAGYLIRDRLLRPALVGVAKKPD</sequence>
<dbReference type="SUPFAM" id="SSF51064">
    <property type="entry name" value="Head domain of nucleotide exchange factor GrpE"/>
    <property type="match status" value="1"/>
</dbReference>
<dbReference type="EMBL" id="JAHWXP010000001">
    <property type="protein sequence ID" value="MBY8336092.1"/>
    <property type="molecule type" value="Genomic_DNA"/>
</dbReference>
<dbReference type="SUPFAM" id="SSF58014">
    <property type="entry name" value="Coiled-coil domain of nucleotide exchange factor GrpE"/>
    <property type="match status" value="1"/>
</dbReference>
<evidence type="ECO:0000256" key="3">
    <source>
        <dbReference type="ARBA" id="ARBA00023186"/>
    </source>
</evidence>
<evidence type="ECO:0000313" key="10">
    <source>
        <dbReference type="Proteomes" id="UP000759298"/>
    </source>
</evidence>
<evidence type="ECO:0000256" key="7">
    <source>
        <dbReference type="SAM" id="Coils"/>
    </source>
</evidence>
<comment type="subcellular location">
    <subcellularLocation>
        <location evidence="4">Cytoplasm</location>
    </subcellularLocation>
</comment>
<dbReference type="PRINTS" id="PR00773">
    <property type="entry name" value="GRPEPROTEIN"/>
</dbReference>
<gene>
    <name evidence="4 9" type="primary">grpE</name>
    <name evidence="9" type="ORF">KYN89_03440</name>
</gene>
<keyword evidence="2 4" id="KW-0346">Stress response</keyword>
<proteinExistence type="inferred from homology"/>
<feature type="compositionally biased region" description="Basic and acidic residues" evidence="8">
    <location>
        <begin position="1"/>
        <end position="37"/>
    </location>
</feature>
<dbReference type="InterPro" id="IPR000740">
    <property type="entry name" value="GrpE"/>
</dbReference>
<dbReference type="PROSITE" id="PS01071">
    <property type="entry name" value="GRPE"/>
    <property type="match status" value="1"/>
</dbReference>
<dbReference type="Pfam" id="PF01025">
    <property type="entry name" value="GrpE"/>
    <property type="match status" value="1"/>
</dbReference>
<evidence type="ECO:0000256" key="8">
    <source>
        <dbReference type="SAM" id="MobiDB-lite"/>
    </source>
</evidence>
<reference evidence="9 10" key="1">
    <citation type="submission" date="2021-07" db="EMBL/GenBank/DDBJ databases">
        <title>Alteriqipengyuania abyssalis NZ-12B nov, sp.nov isolated from deep sea sponge in pacific ocean.</title>
        <authorList>
            <person name="Tareen S."/>
            <person name="Wink J."/>
        </authorList>
    </citation>
    <scope>NUCLEOTIDE SEQUENCE [LARGE SCALE GENOMIC DNA]</scope>
    <source>
        <strain evidence="9 10">NZ-12B</strain>
    </source>
</reference>
<feature type="coiled-coil region" evidence="7">
    <location>
        <begin position="48"/>
        <end position="75"/>
    </location>
</feature>
<comment type="subunit">
    <text evidence="4">Homodimer.</text>
</comment>
<dbReference type="HAMAP" id="MF_01151">
    <property type="entry name" value="GrpE"/>
    <property type="match status" value="1"/>
</dbReference>
<comment type="function">
    <text evidence="4 5">Participates actively in the response to hyperosmotic and heat shock by preventing the aggregation of stress-denatured proteins, in association with DnaK and GrpE. It is the nucleotide exchange factor for DnaK and may function as a thermosensor. Unfolded proteins bind initially to DnaJ; upon interaction with the DnaJ-bound protein, DnaK hydrolyzes its bound ATP, resulting in the formation of a stable complex. GrpE releases ADP from DnaK; ATP binding to DnaK triggers the release of the substrate protein, thus completing the reaction cycle. Several rounds of ATP-dependent interactions between DnaJ, DnaK and GrpE are required for fully efficient folding.</text>
</comment>
<dbReference type="InterPro" id="IPR009012">
    <property type="entry name" value="GrpE_head"/>
</dbReference>
<evidence type="ECO:0000313" key="9">
    <source>
        <dbReference type="EMBL" id="MBY8336092.1"/>
    </source>
</evidence>
<dbReference type="InterPro" id="IPR013805">
    <property type="entry name" value="GrpE_CC"/>
</dbReference>
<evidence type="ECO:0000256" key="2">
    <source>
        <dbReference type="ARBA" id="ARBA00023016"/>
    </source>
</evidence>
<keyword evidence="10" id="KW-1185">Reference proteome</keyword>
<feature type="region of interest" description="Disordered" evidence="8">
    <location>
        <begin position="1"/>
        <end position="47"/>
    </location>
</feature>
<organism evidence="9 10">
    <name type="scientific">Alteriqipengyuania abyssalis</name>
    <dbReference type="NCBI Taxonomy" id="2860200"/>
    <lineage>
        <taxon>Bacteria</taxon>
        <taxon>Pseudomonadati</taxon>
        <taxon>Pseudomonadota</taxon>
        <taxon>Alphaproteobacteria</taxon>
        <taxon>Sphingomonadales</taxon>
        <taxon>Erythrobacteraceae</taxon>
        <taxon>Alteriqipengyuania</taxon>
    </lineage>
</organism>
<dbReference type="Proteomes" id="UP000759298">
    <property type="component" value="Unassembled WGS sequence"/>
</dbReference>
<dbReference type="CDD" id="cd00446">
    <property type="entry name" value="GrpE"/>
    <property type="match status" value="1"/>
</dbReference>
<keyword evidence="4" id="KW-0963">Cytoplasm</keyword>
<comment type="similarity">
    <text evidence="1 4 6">Belongs to the GrpE family.</text>
</comment>
<dbReference type="RefSeq" id="WP_222823808.1">
    <property type="nucleotide sequence ID" value="NZ_JAHWXP010000001.1"/>
</dbReference>
<evidence type="ECO:0000256" key="1">
    <source>
        <dbReference type="ARBA" id="ARBA00009054"/>
    </source>
</evidence>
<evidence type="ECO:0000256" key="5">
    <source>
        <dbReference type="RuleBase" id="RU000639"/>
    </source>
</evidence>
<evidence type="ECO:0000256" key="4">
    <source>
        <dbReference type="HAMAP-Rule" id="MF_01151"/>
    </source>
</evidence>
<name>A0ABS7PAJ6_9SPHN</name>
<dbReference type="Gene3D" id="3.90.20.20">
    <property type="match status" value="1"/>
</dbReference>
<accession>A0ABS7PAJ6</accession>
<keyword evidence="3 4" id="KW-0143">Chaperone</keyword>
<keyword evidence="7" id="KW-0175">Coiled coil</keyword>